<dbReference type="EMBL" id="DUZY01000001">
    <property type="protein sequence ID" value="DAD22204.1"/>
    <property type="molecule type" value="Genomic_DNA"/>
</dbReference>
<gene>
    <name evidence="1" type="ORF">HUJ06_023667</name>
</gene>
<sequence>MERGTKGRQLHLLKAIRSARLDLSLVTVRRCISSHSSNGFSLLPSARASDRPICHGWLGFEVWTRVMLQAVKVCRAGIEFGVNLGRMTTAFCIWFLEGGVPIRAHVEKFQLAGPGKISFVAVAESSPAKIRLCQVSAGNGMVLSIPRGSIMSHGCFF</sequence>
<name>A0A822XKT1_NELNU</name>
<evidence type="ECO:0000313" key="2">
    <source>
        <dbReference type="Proteomes" id="UP000607653"/>
    </source>
</evidence>
<dbReference type="Proteomes" id="UP000607653">
    <property type="component" value="Unassembled WGS sequence"/>
</dbReference>
<reference evidence="1 2" key="1">
    <citation type="journal article" date="2020" name="Mol. Biol. Evol.">
        <title>Distinct Expression and Methylation Patterns for Genes with Different Fates following a Single Whole-Genome Duplication in Flowering Plants.</title>
        <authorList>
            <person name="Shi T."/>
            <person name="Rahmani R.S."/>
            <person name="Gugger P.F."/>
            <person name="Wang M."/>
            <person name="Li H."/>
            <person name="Zhang Y."/>
            <person name="Li Z."/>
            <person name="Wang Q."/>
            <person name="Van de Peer Y."/>
            <person name="Marchal K."/>
            <person name="Chen J."/>
        </authorList>
    </citation>
    <scope>NUCLEOTIDE SEQUENCE [LARGE SCALE GENOMIC DNA]</scope>
    <source>
        <tissue evidence="1">Leaf</tissue>
    </source>
</reference>
<proteinExistence type="predicted"/>
<protein>
    <submittedName>
        <fullName evidence="1">Uncharacterized protein</fullName>
    </submittedName>
</protein>
<comment type="caution">
    <text evidence="1">The sequence shown here is derived from an EMBL/GenBank/DDBJ whole genome shotgun (WGS) entry which is preliminary data.</text>
</comment>
<evidence type="ECO:0000313" key="1">
    <source>
        <dbReference type="EMBL" id="DAD22204.1"/>
    </source>
</evidence>
<dbReference type="AlphaFoldDB" id="A0A822XKT1"/>
<keyword evidence="2" id="KW-1185">Reference proteome</keyword>
<organism evidence="1 2">
    <name type="scientific">Nelumbo nucifera</name>
    <name type="common">Sacred lotus</name>
    <dbReference type="NCBI Taxonomy" id="4432"/>
    <lineage>
        <taxon>Eukaryota</taxon>
        <taxon>Viridiplantae</taxon>
        <taxon>Streptophyta</taxon>
        <taxon>Embryophyta</taxon>
        <taxon>Tracheophyta</taxon>
        <taxon>Spermatophyta</taxon>
        <taxon>Magnoliopsida</taxon>
        <taxon>Proteales</taxon>
        <taxon>Nelumbonaceae</taxon>
        <taxon>Nelumbo</taxon>
    </lineage>
</organism>
<accession>A0A822XKT1</accession>